<protein>
    <submittedName>
        <fullName evidence="1">Uncharacterized protein</fullName>
    </submittedName>
</protein>
<dbReference type="RefSeq" id="WP_145062438.1">
    <property type="nucleotide sequence ID" value="NZ_CP036287.1"/>
</dbReference>
<keyword evidence="2" id="KW-1185">Reference proteome</keyword>
<proteinExistence type="predicted"/>
<organism evidence="1 2">
    <name type="scientific">Engelhardtia mirabilis</name>
    <dbReference type="NCBI Taxonomy" id="2528011"/>
    <lineage>
        <taxon>Bacteria</taxon>
        <taxon>Pseudomonadati</taxon>
        <taxon>Planctomycetota</taxon>
        <taxon>Planctomycetia</taxon>
        <taxon>Planctomycetia incertae sedis</taxon>
        <taxon>Engelhardtia</taxon>
    </lineage>
</organism>
<gene>
    <name evidence="1" type="ORF">Pla133_06970</name>
</gene>
<dbReference type="AlphaFoldDB" id="A0A518BF97"/>
<dbReference type="Proteomes" id="UP000316921">
    <property type="component" value="Chromosome"/>
</dbReference>
<reference evidence="1 2" key="1">
    <citation type="submission" date="2019-02" db="EMBL/GenBank/DDBJ databases">
        <title>Deep-cultivation of Planctomycetes and their phenomic and genomic characterization uncovers novel biology.</title>
        <authorList>
            <person name="Wiegand S."/>
            <person name="Jogler M."/>
            <person name="Boedeker C."/>
            <person name="Pinto D."/>
            <person name="Vollmers J."/>
            <person name="Rivas-Marin E."/>
            <person name="Kohn T."/>
            <person name="Peeters S.H."/>
            <person name="Heuer A."/>
            <person name="Rast P."/>
            <person name="Oberbeckmann S."/>
            <person name="Bunk B."/>
            <person name="Jeske O."/>
            <person name="Meyerdierks A."/>
            <person name="Storesund J.E."/>
            <person name="Kallscheuer N."/>
            <person name="Luecker S."/>
            <person name="Lage O.M."/>
            <person name="Pohl T."/>
            <person name="Merkel B.J."/>
            <person name="Hornburger P."/>
            <person name="Mueller R.-W."/>
            <person name="Bruemmer F."/>
            <person name="Labrenz M."/>
            <person name="Spormann A.M."/>
            <person name="Op den Camp H."/>
            <person name="Overmann J."/>
            <person name="Amann R."/>
            <person name="Jetten M.S.M."/>
            <person name="Mascher T."/>
            <person name="Medema M.H."/>
            <person name="Devos D.P."/>
            <person name="Kaster A.-K."/>
            <person name="Ovreas L."/>
            <person name="Rohde M."/>
            <person name="Galperin M.Y."/>
            <person name="Jogler C."/>
        </authorList>
    </citation>
    <scope>NUCLEOTIDE SEQUENCE [LARGE SCALE GENOMIC DNA]</scope>
    <source>
        <strain evidence="1 2">Pla133</strain>
    </source>
</reference>
<evidence type="ECO:0000313" key="1">
    <source>
        <dbReference type="EMBL" id="QDU65632.1"/>
    </source>
</evidence>
<dbReference type="KEGG" id="pbap:Pla133_06970"/>
<name>A0A518BF97_9BACT</name>
<sequence length="152" mass="16546">MPLLVQAPQDLARIAIRDPIPTEPIRHLLLVPALCLLHSCVLPGPALDRIAGSYDGDHIDLEWVVLLEEDHALIERVVLDVDGEATVTAVEILITLDEGVVQQRRVLPSPGGTHEEVRGLRVDPGLVHLEVLVIPSDGSDSYKIADMTTTVH</sequence>
<evidence type="ECO:0000313" key="2">
    <source>
        <dbReference type="Proteomes" id="UP000316921"/>
    </source>
</evidence>
<accession>A0A518BF97</accession>
<dbReference type="EMBL" id="CP036287">
    <property type="protein sequence ID" value="QDU65632.1"/>
    <property type="molecule type" value="Genomic_DNA"/>
</dbReference>